<dbReference type="PROSITE" id="PS50181">
    <property type="entry name" value="FBOX"/>
    <property type="match status" value="1"/>
</dbReference>
<evidence type="ECO:0000259" key="1">
    <source>
        <dbReference type="PROSITE" id="PS50181"/>
    </source>
</evidence>
<name>A0A2P5BP72_TREOI</name>
<reference evidence="3" key="1">
    <citation type="submission" date="2016-06" db="EMBL/GenBank/DDBJ databases">
        <title>Parallel loss of symbiosis genes in relatives of nitrogen-fixing non-legume Parasponia.</title>
        <authorList>
            <person name="Van Velzen R."/>
            <person name="Holmer R."/>
            <person name="Bu F."/>
            <person name="Rutten L."/>
            <person name="Van Zeijl A."/>
            <person name="Liu W."/>
            <person name="Santuari L."/>
            <person name="Cao Q."/>
            <person name="Sharma T."/>
            <person name="Shen D."/>
            <person name="Roswanjaya Y."/>
            <person name="Wardhani T."/>
            <person name="Kalhor M.S."/>
            <person name="Jansen J."/>
            <person name="Van den Hoogen J."/>
            <person name="Gungor B."/>
            <person name="Hartog M."/>
            <person name="Hontelez J."/>
            <person name="Verver J."/>
            <person name="Yang W.-C."/>
            <person name="Schijlen E."/>
            <person name="Repin R."/>
            <person name="Schilthuizen M."/>
            <person name="Schranz E."/>
            <person name="Heidstra R."/>
            <person name="Miyata K."/>
            <person name="Fedorova E."/>
            <person name="Kohlen W."/>
            <person name="Bisseling T."/>
            <person name="Smit S."/>
            <person name="Geurts R."/>
        </authorList>
    </citation>
    <scope>NUCLEOTIDE SEQUENCE [LARGE SCALE GENOMIC DNA]</scope>
    <source>
        <strain evidence="3">cv. RG33-2</strain>
    </source>
</reference>
<dbReference type="InterPro" id="IPR036047">
    <property type="entry name" value="F-box-like_dom_sf"/>
</dbReference>
<dbReference type="PANTHER" id="PTHR31672">
    <property type="entry name" value="BNACNNG10540D PROTEIN"/>
    <property type="match status" value="1"/>
</dbReference>
<dbReference type="EMBL" id="JXTC01000484">
    <property type="protein sequence ID" value="PON50601.1"/>
    <property type="molecule type" value="Genomic_DNA"/>
</dbReference>
<dbReference type="Proteomes" id="UP000237000">
    <property type="component" value="Unassembled WGS sequence"/>
</dbReference>
<protein>
    <submittedName>
        <fullName evidence="2">F-box domain containing protein</fullName>
    </submittedName>
</protein>
<accession>A0A2P5BP72</accession>
<gene>
    <name evidence="2" type="ORF">TorRG33x02_313910</name>
</gene>
<comment type="caution">
    <text evidence="2">The sequence shown here is derived from an EMBL/GenBank/DDBJ whole genome shotgun (WGS) entry which is preliminary data.</text>
</comment>
<feature type="domain" description="F-box" evidence="1">
    <location>
        <begin position="14"/>
        <end position="61"/>
    </location>
</feature>
<evidence type="ECO:0000313" key="2">
    <source>
        <dbReference type="EMBL" id="PON50601.1"/>
    </source>
</evidence>
<sequence length="149" mass="17215">MKQRRQQQMSWKALVGLPDLPEDVDEEILLRLPPESLILACKRVCRLWYNLINRPSFVDKYLRFNIQKTTTLRYNSNSSVSLFLKWTLQELSLHEIFVSHLRVCNHHQNHLSKQVLSLTTISTSTDDNAGGDLLPCVIQPVSLSPFVVE</sequence>
<dbReference type="SUPFAM" id="SSF81383">
    <property type="entry name" value="F-box domain"/>
    <property type="match status" value="1"/>
</dbReference>
<dbReference type="Pfam" id="PF00646">
    <property type="entry name" value="F-box"/>
    <property type="match status" value="1"/>
</dbReference>
<organism evidence="2 3">
    <name type="scientific">Trema orientale</name>
    <name type="common">Charcoal tree</name>
    <name type="synonym">Celtis orientalis</name>
    <dbReference type="NCBI Taxonomy" id="63057"/>
    <lineage>
        <taxon>Eukaryota</taxon>
        <taxon>Viridiplantae</taxon>
        <taxon>Streptophyta</taxon>
        <taxon>Embryophyta</taxon>
        <taxon>Tracheophyta</taxon>
        <taxon>Spermatophyta</taxon>
        <taxon>Magnoliopsida</taxon>
        <taxon>eudicotyledons</taxon>
        <taxon>Gunneridae</taxon>
        <taxon>Pentapetalae</taxon>
        <taxon>rosids</taxon>
        <taxon>fabids</taxon>
        <taxon>Rosales</taxon>
        <taxon>Cannabaceae</taxon>
        <taxon>Trema</taxon>
    </lineage>
</organism>
<dbReference type="InterPro" id="IPR050796">
    <property type="entry name" value="SCF_F-box_component"/>
</dbReference>
<dbReference type="OrthoDB" id="1731189at2759"/>
<keyword evidence="3" id="KW-1185">Reference proteome</keyword>
<dbReference type="AlphaFoldDB" id="A0A2P5BP72"/>
<dbReference type="Gene3D" id="1.20.1280.50">
    <property type="match status" value="1"/>
</dbReference>
<dbReference type="InParanoid" id="A0A2P5BP72"/>
<dbReference type="SMART" id="SM00256">
    <property type="entry name" value="FBOX"/>
    <property type="match status" value="1"/>
</dbReference>
<evidence type="ECO:0000313" key="3">
    <source>
        <dbReference type="Proteomes" id="UP000237000"/>
    </source>
</evidence>
<dbReference type="InterPro" id="IPR001810">
    <property type="entry name" value="F-box_dom"/>
</dbReference>
<proteinExistence type="predicted"/>